<organism evidence="1 2">
    <name type="scientific">Apiospora arundinis</name>
    <dbReference type="NCBI Taxonomy" id="335852"/>
    <lineage>
        <taxon>Eukaryota</taxon>
        <taxon>Fungi</taxon>
        <taxon>Dikarya</taxon>
        <taxon>Ascomycota</taxon>
        <taxon>Pezizomycotina</taxon>
        <taxon>Sordariomycetes</taxon>
        <taxon>Xylariomycetidae</taxon>
        <taxon>Amphisphaeriales</taxon>
        <taxon>Apiosporaceae</taxon>
        <taxon>Apiospora</taxon>
    </lineage>
</organism>
<sequence length="83" mass="9175">MISHSGRIGPFKGSAAQSLRGLEREGDAVHTSLVFTILSQAVIFSMPHRDHHGKVTVITALEGEKLWPICVDEYFSSGIKLRR</sequence>
<proteinExistence type="predicted"/>
<comment type="caution">
    <text evidence="1">The sequence shown here is derived from an EMBL/GenBank/DDBJ whole genome shotgun (WGS) entry which is preliminary data.</text>
</comment>
<dbReference type="EMBL" id="JAPCWZ010000004">
    <property type="protein sequence ID" value="KAK8868266.1"/>
    <property type="molecule type" value="Genomic_DNA"/>
</dbReference>
<keyword evidence="2" id="KW-1185">Reference proteome</keyword>
<accession>A0ABR2IU00</accession>
<gene>
    <name evidence="1" type="ORF">PGQ11_006844</name>
</gene>
<dbReference type="Proteomes" id="UP001390339">
    <property type="component" value="Unassembled WGS sequence"/>
</dbReference>
<protein>
    <submittedName>
        <fullName evidence="1">Uncharacterized protein</fullName>
    </submittedName>
</protein>
<name>A0ABR2IU00_9PEZI</name>
<reference evidence="1 2" key="1">
    <citation type="journal article" date="2024" name="IMA Fungus">
        <title>Apiospora arundinis, a panoply of carbohydrate-active enzymes and secondary metabolites.</title>
        <authorList>
            <person name="Sorensen T."/>
            <person name="Petersen C."/>
            <person name="Muurmann A.T."/>
            <person name="Christiansen J.V."/>
            <person name="Brundto M.L."/>
            <person name="Overgaard C.K."/>
            <person name="Boysen A.T."/>
            <person name="Wollenberg R.D."/>
            <person name="Larsen T.O."/>
            <person name="Sorensen J.L."/>
            <person name="Nielsen K.L."/>
            <person name="Sondergaard T.E."/>
        </authorList>
    </citation>
    <scope>NUCLEOTIDE SEQUENCE [LARGE SCALE GENOMIC DNA]</scope>
    <source>
        <strain evidence="1 2">AAU 773</strain>
    </source>
</reference>
<evidence type="ECO:0000313" key="1">
    <source>
        <dbReference type="EMBL" id="KAK8868266.1"/>
    </source>
</evidence>
<evidence type="ECO:0000313" key="2">
    <source>
        <dbReference type="Proteomes" id="UP001390339"/>
    </source>
</evidence>